<keyword evidence="6 11" id="KW-0472">Membrane</keyword>
<evidence type="ECO:0000256" key="9">
    <source>
        <dbReference type="ARBA" id="ARBA00038120"/>
    </source>
</evidence>
<comment type="caution">
    <text evidence="13">The sequence shown here is derived from an EMBL/GenBank/DDBJ whole genome shotgun (WGS) entry which is preliminary data.</text>
</comment>
<feature type="transmembrane region" description="Helical" evidence="11">
    <location>
        <begin position="6"/>
        <end position="24"/>
    </location>
</feature>
<keyword evidence="3" id="KW-0328">Glycosyltransferase</keyword>
<keyword evidence="11" id="KW-0812">Transmembrane</keyword>
<sequence length="361" mass="41311">MVITIPFLIGLIWLIFNIQFLKKLRVAQHNDLKISVLVPLRNEETHVHELMMSLKNVTYKNAEFILYDDDSTDCTAQLIEERLHEDTRFRMIRGKALPEGWRGKPHACQVLADEASGDVLLWIDADVTLQKKTLEAVATMFTQPIDALTGFPRFKASNVLECLLTPLLHFFVYFHLPIALANHQRMVAATAASGAFIAIRKEVYEEIGGHASVKDAVVEDVALFRILKHHDKKAMLYNITDFVSCAMYANRQETWQGFQKNCFRGINHSYLTGIFLVVFYFLYFVSPVGLAIYGVFITKYVLLVPLVCITLMRLISDLLAKKLNIYTLLMPVSAIVYCVLLITTMIRTVRQKNTYWKGRIL</sequence>
<feature type="transmembrane region" description="Helical" evidence="11">
    <location>
        <begin position="268"/>
        <end position="285"/>
    </location>
</feature>
<keyword evidence="5" id="KW-0125">Carotenoid biosynthesis</keyword>
<evidence type="ECO:0000256" key="6">
    <source>
        <dbReference type="ARBA" id="ARBA00023136"/>
    </source>
</evidence>
<evidence type="ECO:0000256" key="4">
    <source>
        <dbReference type="ARBA" id="ARBA00022679"/>
    </source>
</evidence>
<evidence type="ECO:0000256" key="8">
    <source>
        <dbReference type="ARBA" id="ARBA00037904"/>
    </source>
</evidence>
<dbReference type="RefSeq" id="WP_068452434.1">
    <property type="nucleotide sequence ID" value="NZ_JALKQX010000003.1"/>
</dbReference>
<gene>
    <name evidence="13" type="ORF">AAF454_02560</name>
</gene>
<keyword evidence="2" id="KW-1003">Cell membrane</keyword>
<evidence type="ECO:0000256" key="3">
    <source>
        <dbReference type="ARBA" id="ARBA00022676"/>
    </source>
</evidence>
<evidence type="ECO:0000259" key="12">
    <source>
        <dbReference type="Pfam" id="PF00535"/>
    </source>
</evidence>
<evidence type="ECO:0000256" key="5">
    <source>
        <dbReference type="ARBA" id="ARBA00022746"/>
    </source>
</evidence>
<comment type="pathway">
    <text evidence="8">Carotenoid biosynthesis; staphyloxanthin biosynthesis; staphyloxanthin from farnesyl diphosphate: step 4/5.</text>
</comment>
<name>A0ABU9LKC3_9BACL</name>
<feature type="transmembrane region" description="Helical" evidence="11">
    <location>
        <begin position="323"/>
        <end position="346"/>
    </location>
</feature>
<evidence type="ECO:0000313" key="14">
    <source>
        <dbReference type="Proteomes" id="UP001398420"/>
    </source>
</evidence>
<reference evidence="13 14" key="1">
    <citation type="submission" date="2024-04" db="EMBL/GenBank/DDBJ databases">
        <authorList>
            <person name="Wu Y.S."/>
            <person name="Zhang L."/>
        </authorList>
    </citation>
    <scope>NUCLEOTIDE SEQUENCE [LARGE SCALE GENOMIC DNA]</scope>
    <source>
        <strain evidence="13 14">KG-01</strain>
    </source>
</reference>
<organism evidence="13 14">
    <name type="scientific">Kurthia gibsonii</name>
    <dbReference type="NCBI Taxonomy" id="33946"/>
    <lineage>
        <taxon>Bacteria</taxon>
        <taxon>Bacillati</taxon>
        <taxon>Bacillota</taxon>
        <taxon>Bacilli</taxon>
        <taxon>Bacillales</taxon>
        <taxon>Caryophanaceae</taxon>
        <taxon>Kurthia</taxon>
    </lineage>
</organism>
<feature type="transmembrane region" description="Helical" evidence="11">
    <location>
        <begin position="291"/>
        <end position="311"/>
    </location>
</feature>
<evidence type="ECO:0000256" key="11">
    <source>
        <dbReference type="SAM" id="Phobius"/>
    </source>
</evidence>
<evidence type="ECO:0000256" key="10">
    <source>
        <dbReference type="ARBA" id="ARBA00040345"/>
    </source>
</evidence>
<dbReference type="InterPro" id="IPR029044">
    <property type="entry name" value="Nucleotide-diphossugar_trans"/>
</dbReference>
<keyword evidence="4" id="KW-0808">Transferase</keyword>
<evidence type="ECO:0000256" key="1">
    <source>
        <dbReference type="ARBA" id="ARBA00004236"/>
    </source>
</evidence>
<evidence type="ECO:0000256" key="2">
    <source>
        <dbReference type="ARBA" id="ARBA00022475"/>
    </source>
</evidence>
<comment type="subcellular location">
    <subcellularLocation>
        <location evidence="1">Cell membrane</location>
    </subcellularLocation>
</comment>
<accession>A0ABU9LKC3</accession>
<dbReference type="Proteomes" id="UP001398420">
    <property type="component" value="Unassembled WGS sequence"/>
</dbReference>
<dbReference type="Pfam" id="PF00535">
    <property type="entry name" value="Glycos_transf_2"/>
    <property type="match status" value="1"/>
</dbReference>
<proteinExistence type="inferred from homology"/>
<dbReference type="PANTHER" id="PTHR43646:SF2">
    <property type="entry name" value="GLYCOSYLTRANSFERASE 2-LIKE DOMAIN-CONTAINING PROTEIN"/>
    <property type="match status" value="1"/>
</dbReference>
<dbReference type="Gene3D" id="3.90.550.10">
    <property type="entry name" value="Spore Coat Polysaccharide Biosynthesis Protein SpsA, Chain A"/>
    <property type="match status" value="1"/>
</dbReference>
<dbReference type="EMBL" id="JBCEWA010000002">
    <property type="protein sequence ID" value="MEL5987307.1"/>
    <property type="molecule type" value="Genomic_DNA"/>
</dbReference>
<feature type="domain" description="Glycosyltransferase 2-like" evidence="12">
    <location>
        <begin position="35"/>
        <end position="208"/>
    </location>
</feature>
<evidence type="ECO:0000256" key="7">
    <source>
        <dbReference type="ARBA" id="ARBA00037281"/>
    </source>
</evidence>
<dbReference type="PANTHER" id="PTHR43646">
    <property type="entry name" value="GLYCOSYLTRANSFERASE"/>
    <property type="match status" value="1"/>
</dbReference>
<comment type="similarity">
    <text evidence="9">Belongs to the glycosyltransferase 2 family. CrtQ subfamily.</text>
</comment>
<protein>
    <recommendedName>
        <fullName evidence="10">4,4'-diaponeurosporenoate glycosyltransferase</fullName>
    </recommendedName>
</protein>
<evidence type="ECO:0000313" key="13">
    <source>
        <dbReference type="EMBL" id="MEL5987307.1"/>
    </source>
</evidence>
<dbReference type="SUPFAM" id="SSF53448">
    <property type="entry name" value="Nucleotide-diphospho-sugar transferases"/>
    <property type="match status" value="1"/>
</dbReference>
<dbReference type="InterPro" id="IPR001173">
    <property type="entry name" value="Glyco_trans_2-like"/>
</dbReference>
<keyword evidence="14" id="KW-1185">Reference proteome</keyword>
<comment type="function">
    <text evidence="7">Catalyzes the glycosylation of 4,4'-diaponeurosporenoate, i.e. the esterification of glucose at the C1'' position with the carboxyl group of 4,4'-diaponeurosporenic acid, to form glycosyl-4,4'-diaponeurosporenoate. This is a step in the biosynthesis of staphyloxanthin, an orange pigment present in most staphylococci strains.</text>
</comment>
<keyword evidence="11" id="KW-1133">Transmembrane helix</keyword>